<comment type="caution">
    <text evidence="2">The sequence shown here is derived from an EMBL/GenBank/DDBJ whole genome shotgun (WGS) entry which is preliminary data.</text>
</comment>
<keyword evidence="3" id="KW-1185">Reference proteome</keyword>
<accession>A0A941DCI8</accession>
<dbReference type="Gene3D" id="3.30.70.120">
    <property type="match status" value="1"/>
</dbReference>
<organism evidence="2 3">
    <name type="scientific">Phycicoccus avicenniae</name>
    <dbReference type="NCBI Taxonomy" id="2828860"/>
    <lineage>
        <taxon>Bacteria</taxon>
        <taxon>Bacillati</taxon>
        <taxon>Actinomycetota</taxon>
        <taxon>Actinomycetes</taxon>
        <taxon>Micrococcales</taxon>
        <taxon>Intrasporangiaceae</taxon>
        <taxon>Phycicoccus</taxon>
    </lineage>
</organism>
<dbReference type="InterPro" id="IPR011322">
    <property type="entry name" value="N-reg_PII-like_a/b"/>
</dbReference>
<dbReference type="PANTHER" id="PTHR23419:SF8">
    <property type="entry name" value="FI09726P"/>
    <property type="match status" value="1"/>
</dbReference>
<protein>
    <submittedName>
        <fullName evidence="2">Divalent-cation tolerance protein CutA</fullName>
    </submittedName>
</protein>
<proteinExistence type="inferred from homology"/>
<dbReference type="AlphaFoldDB" id="A0A941DCI8"/>
<dbReference type="Proteomes" id="UP000677016">
    <property type="component" value="Unassembled WGS sequence"/>
</dbReference>
<dbReference type="GO" id="GO:0010038">
    <property type="term" value="P:response to metal ion"/>
    <property type="evidence" value="ECO:0007669"/>
    <property type="project" value="InterPro"/>
</dbReference>
<reference evidence="2" key="1">
    <citation type="submission" date="2021-04" db="EMBL/GenBank/DDBJ databases">
        <title>Phycicoccus avicenniae sp. nov., a novel endophytic actinomycetes isolated from branch of Avicennia mariana.</title>
        <authorList>
            <person name="Tuo L."/>
        </authorList>
    </citation>
    <scope>NUCLEOTIDE SEQUENCE</scope>
    <source>
        <strain evidence="2">BSK3Z-2</strain>
    </source>
</reference>
<dbReference type="RefSeq" id="WP_211604471.1">
    <property type="nucleotide sequence ID" value="NZ_JAGSNF010000026.1"/>
</dbReference>
<evidence type="ECO:0000256" key="1">
    <source>
        <dbReference type="ARBA" id="ARBA00010169"/>
    </source>
</evidence>
<dbReference type="InterPro" id="IPR015867">
    <property type="entry name" value="N-reg_PII/ATP_PRibTrfase_C"/>
</dbReference>
<dbReference type="SUPFAM" id="SSF54913">
    <property type="entry name" value="GlnB-like"/>
    <property type="match status" value="1"/>
</dbReference>
<dbReference type="Pfam" id="PF03091">
    <property type="entry name" value="CutA1"/>
    <property type="match status" value="1"/>
</dbReference>
<sequence length="119" mass="13226">MPEHDDLVEVHVTTPDRDVAMRLARLLVDRSLAACVQVVPGVTSVFVWDGAVEEDEEQLLLVKSTADLVGPIRELVHAEHPYDTPEVLAVAVADCDPRYAVWLRETVRTDRRDVAAKDA</sequence>
<dbReference type="PANTHER" id="PTHR23419">
    <property type="entry name" value="DIVALENT CATION TOLERANCE CUTA-RELATED"/>
    <property type="match status" value="1"/>
</dbReference>
<dbReference type="InterPro" id="IPR004323">
    <property type="entry name" value="Ion_tolerance_CutA"/>
</dbReference>
<gene>
    <name evidence="2" type="ORF">KC207_16755</name>
</gene>
<evidence type="ECO:0000313" key="3">
    <source>
        <dbReference type="Proteomes" id="UP000677016"/>
    </source>
</evidence>
<name>A0A941DCI8_9MICO</name>
<dbReference type="GO" id="GO:0005507">
    <property type="term" value="F:copper ion binding"/>
    <property type="evidence" value="ECO:0007669"/>
    <property type="project" value="TreeGrafter"/>
</dbReference>
<dbReference type="EMBL" id="JAGSNF010000026">
    <property type="protein sequence ID" value="MBR7744945.1"/>
    <property type="molecule type" value="Genomic_DNA"/>
</dbReference>
<comment type="similarity">
    <text evidence="1">Belongs to the CutA family.</text>
</comment>
<evidence type="ECO:0000313" key="2">
    <source>
        <dbReference type="EMBL" id="MBR7744945.1"/>
    </source>
</evidence>